<reference evidence="22" key="2">
    <citation type="submission" date="2025-08" db="UniProtKB">
        <authorList>
            <consortium name="Ensembl"/>
        </authorList>
    </citation>
    <scope>IDENTIFICATION</scope>
</reference>
<evidence type="ECO:0000256" key="1">
    <source>
        <dbReference type="ARBA" id="ARBA00001593"/>
    </source>
</evidence>
<comment type="similarity">
    <text evidence="15 18">Belongs to the adenylyl cyclase class-4/guanylyl cyclase family.</text>
</comment>
<evidence type="ECO:0000256" key="16">
    <source>
        <dbReference type="PIRSR" id="PIRSR039050-50"/>
    </source>
</evidence>
<evidence type="ECO:0000256" key="8">
    <source>
        <dbReference type="ARBA" id="ARBA00022840"/>
    </source>
</evidence>
<keyword evidence="17" id="KW-0464">Manganese</keyword>
<feature type="transmembrane region" description="Helical" evidence="20">
    <location>
        <begin position="130"/>
        <end position="150"/>
    </location>
</feature>
<dbReference type="FunFam" id="3.30.70.1230:FF:000001">
    <property type="entry name" value="Adenylate cyclase"/>
    <property type="match status" value="1"/>
</dbReference>
<dbReference type="InterPro" id="IPR018297">
    <property type="entry name" value="A/G_cyclase_CS"/>
</dbReference>
<dbReference type="FunFam" id="3.30.70.1230:FF:000002">
    <property type="entry name" value="Adenylate cyclase"/>
    <property type="match status" value="1"/>
</dbReference>
<feature type="binding site" evidence="17">
    <location>
        <position position="225"/>
    </location>
    <ligand>
        <name>Mg(2+)</name>
        <dbReference type="ChEBI" id="CHEBI:18420"/>
        <label>1</label>
        <note>catalytic</note>
    </ligand>
</feature>
<dbReference type="PANTHER" id="PTHR45627">
    <property type="entry name" value="ADENYLATE CYCLASE TYPE 1"/>
    <property type="match status" value="1"/>
</dbReference>
<name>A0AAY4CN09_9TELE</name>
<keyword evidence="13" id="KW-0325">Glycoprotein</keyword>
<feature type="transmembrane region" description="Helical" evidence="20">
    <location>
        <begin position="104"/>
        <end position="124"/>
    </location>
</feature>
<dbReference type="InterPro" id="IPR001054">
    <property type="entry name" value="A/G_cyclase"/>
</dbReference>
<evidence type="ECO:0000256" key="11">
    <source>
        <dbReference type="ARBA" id="ARBA00022998"/>
    </source>
</evidence>
<feature type="binding site" evidence="17">
    <location>
        <position position="269"/>
    </location>
    <ligand>
        <name>Mg(2+)</name>
        <dbReference type="ChEBI" id="CHEBI:18420"/>
        <label>2</label>
        <note>catalytic</note>
    </ligand>
</feature>
<sequence length="1037" mass="115824">MPWRRPSCCPAGASLSVPVGSHAVHCVVFASLFIVANVRELQATQLQQVARLTLLFSFTFALLCCPLPAGRGPGEGPERGVWQLALVTFVAYSLLPVQAALAGVFGAAVAVAHLVLTATAARWTEGVWRTVWANALLLVAVNVSCVFVRVRAECSQRRSFLRARDCIQQRLMLEDENEKQERLLMSLLPRNVAMEMKEDFLKPPERIFHKIYIQRHDNVSILFADIVGFTGLASQCTAQELVKLLNELFGKFDELATENHCRRIKILGDCYYCVSGLTQPKADHAHCCVEMGLDMIDTITSVAEATEVDLNMRVGLHTGRVLCGVLGLRKWQYDVWSNDVTLANVMEAGGLPGKVHITQATLECLNGDYEVEPGRGHERHAYLNKHAIQTFFIVPSHRRKIFPGLILSDIKPAKRMRFKTVCCLLVQLMHCRKMFKAEIPFSNVLTCEDDDKRRALRTASEKLRSRTSFSVGVVQNSPEMRVNRYIGRLIEARETDTHTHTHLNFVTLTYRDSERERKYQQVCDDSFIYSVGLSLVLSAVFGLIYLLLMPGNLVVVILLVLSICFHLSCVMYLHIAYVQCAPDCLTLRIRTLLCCFLVLLSYAVTQSCAVVSLLWSREENSTIIMAVVAGGNRTCVGGMCDSVQYAFLTCVCSPLSVTLFLSVPSLPKILLLFLFTVLYIIAMETSGYHPTFSAVFQGRGYDPLLSVLVFGAMALHCRQLDLKLRLDYLWAAQAEEERDEMEKVKLDNKRILFNLLPAHVAQHFLLSNPRNMDLYYQSYAQVGVLFASIPNFNDFYIELDGNNMGVECLRLLNEIIADFDELMDKECYGDIEKIKTIGSTYMAAVGLVPTTVSQVKKGISEHLSTVADFAVEMFSVLEAINYQSYNSFVLRVGINVGPVVAGVIGARRPQYDIWGNTVNVASRMDTTGQQGKIQVTEDVYRLLRGKYEFVCRGKVTVKGKGQMLTYFLERQRHSSRGGAKPGFSGDDHRVSPCVRTTSSYLLSSHTQTYTQTTASSSSPNTCKLHLPSSGVAMPTEV</sequence>
<evidence type="ECO:0000256" key="13">
    <source>
        <dbReference type="ARBA" id="ARBA00023180"/>
    </source>
</evidence>
<proteinExistence type="inferred from homology"/>
<dbReference type="Proteomes" id="UP000694580">
    <property type="component" value="Chromosome 19"/>
</dbReference>
<feature type="binding site" evidence="16">
    <location>
        <begin position="912"/>
        <end position="914"/>
    </location>
    <ligand>
        <name>ATP</name>
        <dbReference type="ChEBI" id="CHEBI:30616"/>
    </ligand>
</feature>
<evidence type="ECO:0000256" key="6">
    <source>
        <dbReference type="ARBA" id="ARBA00022737"/>
    </source>
</evidence>
<keyword evidence="5 15" id="KW-0479">Metal-binding</keyword>
<dbReference type="Gene3D" id="3.30.70.1230">
    <property type="entry name" value="Nucleotide cyclase"/>
    <property type="match status" value="2"/>
</dbReference>
<dbReference type="PROSITE" id="PS50125">
    <property type="entry name" value="GUANYLATE_CYCLASE_2"/>
    <property type="match status" value="2"/>
</dbReference>
<dbReference type="GO" id="GO:0046872">
    <property type="term" value="F:metal ion binding"/>
    <property type="evidence" value="ECO:0007669"/>
    <property type="project" value="UniProtKB-KW"/>
</dbReference>
<dbReference type="CDD" id="cd07302">
    <property type="entry name" value="CHD"/>
    <property type="match status" value="2"/>
</dbReference>
<evidence type="ECO:0000256" key="20">
    <source>
        <dbReference type="SAM" id="Phobius"/>
    </source>
</evidence>
<feature type="transmembrane region" description="Helical" evidence="20">
    <location>
        <begin position="589"/>
        <end position="615"/>
    </location>
</feature>
<evidence type="ECO:0000256" key="15">
    <source>
        <dbReference type="PIRNR" id="PIRNR039050"/>
    </source>
</evidence>
<feature type="binding site" evidence="17">
    <location>
        <position position="226"/>
    </location>
    <ligand>
        <name>Mg(2+)</name>
        <dbReference type="ChEBI" id="CHEBI:18420"/>
        <label>2</label>
        <note>catalytic</note>
    </ligand>
</feature>
<comment type="cofactor">
    <cofactor evidence="2">
        <name>Mn(2+)</name>
        <dbReference type="ChEBI" id="CHEBI:29035"/>
    </cofactor>
</comment>
<evidence type="ECO:0000256" key="5">
    <source>
        <dbReference type="ARBA" id="ARBA00022723"/>
    </source>
</evidence>
<keyword evidence="8 15" id="KW-0067">ATP-binding</keyword>
<feature type="binding site" evidence="16">
    <location>
        <position position="313"/>
    </location>
    <ligand>
        <name>ATP</name>
        <dbReference type="ChEBI" id="CHEBI:30616"/>
    </ligand>
</feature>
<organism evidence="22 23">
    <name type="scientific">Denticeps clupeoides</name>
    <name type="common">denticle herring</name>
    <dbReference type="NCBI Taxonomy" id="299321"/>
    <lineage>
        <taxon>Eukaryota</taxon>
        <taxon>Metazoa</taxon>
        <taxon>Chordata</taxon>
        <taxon>Craniata</taxon>
        <taxon>Vertebrata</taxon>
        <taxon>Euteleostomi</taxon>
        <taxon>Actinopterygii</taxon>
        <taxon>Neopterygii</taxon>
        <taxon>Teleostei</taxon>
        <taxon>Clupei</taxon>
        <taxon>Clupeiformes</taxon>
        <taxon>Denticipitoidei</taxon>
        <taxon>Denticipitidae</taxon>
        <taxon>Denticeps</taxon>
    </lineage>
</organism>
<evidence type="ECO:0000259" key="21">
    <source>
        <dbReference type="PROSITE" id="PS50125"/>
    </source>
</evidence>
<feature type="domain" description="Guanylate cyclase" evidence="21">
    <location>
        <begin position="783"/>
        <end position="925"/>
    </location>
</feature>
<feature type="transmembrane region" description="Helical" evidence="20">
    <location>
        <begin position="20"/>
        <end position="38"/>
    </location>
</feature>
<dbReference type="GO" id="GO:0035556">
    <property type="term" value="P:intracellular signal transduction"/>
    <property type="evidence" value="ECO:0007669"/>
    <property type="project" value="InterPro"/>
</dbReference>
<dbReference type="InterPro" id="IPR030672">
    <property type="entry name" value="Adcy"/>
</dbReference>
<keyword evidence="4 20" id="KW-0812">Transmembrane</keyword>
<dbReference type="PROSITE" id="PS00452">
    <property type="entry name" value="GUANYLATE_CYCLASE_1"/>
    <property type="match status" value="2"/>
</dbReference>
<keyword evidence="9 15" id="KW-0460">Magnesium</keyword>
<reference evidence="22 23" key="1">
    <citation type="submission" date="2020-06" db="EMBL/GenBank/DDBJ databases">
        <authorList>
            <consortium name="Wellcome Sanger Institute Data Sharing"/>
        </authorList>
    </citation>
    <scope>NUCLEOTIDE SEQUENCE [LARGE SCALE GENOMIC DNA]</scope>
</reference>
<evidence type="ECO:0000256" key="18">
    <source>
        <dbReference type="RuleBase" id="RU000405"/>
    </source>
</evidence>
<feature type="transmembrane region" description="Helical" evidence="20">
    <location>
        <begin position="554"/>
        <end position="577"/>
    </location>
</feature>
<feature type="binding site" evidence="16">
    <location>
        <begin position="267"/>
        <end position="269"/>
    </location>
    <ligand>
        <name>ATP</name>
        <dbReference type="ChEBI" id="CHEBI:30616"/>
    </ligand>
</feature>
<keyword evidence="12 15" id="KW-0472">Membrane</keyword>
<dbReference type="Ensembl" id="ENSDCDT00010043148.1">
    <property type="protein sequence ID" value="ENSDCDP00010034605.1"/>
    <property type="gene ID" value="ENSDCDG00010022303.1"/>
</dbReference>
<feature type="binding site" evidence="16">
    <location>
        <begin position="919"/>
        <end position="923"/>
    </location>
    <ligand>
        <name>ATP</name>
        <dbReference type="ChEBI" id="CHEBI:30616"/>
    </ligand>
</feature>
<feature type="transmembrane region" description="Helical" evidence="20">
    <location>
        <begin position="669"/>
        <end position="688"/>
    </location>
</feature>
<reference evidence="22" key="3">
    <citation type="submission" date="2025-09" db="UniProtKB">
        <authorList>
            <consortium name="Ensembl"/>
        </authorList>
    </citation>
    <scope>IDENTIFICATION</scope>
</reference>
<dbReference type="GO" id="GO:0005886">
    <property type="term" value="C:plasma membrane"/>
    <property type="evidence" value="ECO:0007669"/>
    <property type="project" value="InterPro"/>
</dbReference>
<dbReference type="GO" id="GO:0007189">
    <property type="term" value="P:adenylate cyclase-activating G protein-coupled receptor signaling pathway"/>
    <property type="evidence" value="ECO:0007669"/>
    <property type="project" value="TreeGrafter"/>
</dbReference>
<evidence type="ECO:0000256" key="3">
    <source>
        <dbReference type="ARBA" id="ARBA00004141"/>
    </source>
</evidence>
<feature type="transmembrane region" description="Helical" evidence="20">
    <location>
        <begin position="81"/>
        <end position="97"/>
    </location>
</feature>
<feature type="transmembrane region" description="Helical" evidence="20">
    <location>
        <begin position="527"/>
        <end position="548"/>
    </location>
</feature>
<evidence type="ECO:0000256" key="14">
    <source>
        <dbReference type="ARBA" id="ARBA00023239"/>
    </source>
</evidence>
<evidence type="ECO:0000256" key="7">
    <source>
        <dbReference type="ARBA" id="ARBA00022741"/>
    </source>
</evidence>
<feature type="transmembrane region" description="Helical" evidence="20">
    <location>
        <begin position="50"/>
        <end position="69"/>
    </location>
</feature>
<comment type="subcellular location">
    <subcellularLocation>
        <location evidence="3">Membrane</location>
        <topology evidence="3">Multi-pass membrane protein</topology>
    </subcellularLocation>
</comment>
<dbReference type="EC" id="4.6.1.1" evidence="15"/>
<dbReference type="AlphaFoldDB" id="A0AAY4CN09"/>
<evidence type="ECO:0000256" key="17">
    <source>
        <dbReference type="PIRSR" id="PIRSR039050-51"/>
    </source>
</evidence>
<evidence type="ECO:0000256" key="12">
    <source>
        <dbReference type="ARBA" id="ARBA00023136"/>
    </source>
</evidence>
<dbReference type="GeneTree" id="ENSGT00940000154872"/>
<keyword evidence="6" id="KW-0677">Repeat</keyword>
<comment type="function">
    <text evidence="15">Catalyzes the formation of the signaling molecule cAMP in response to G-protein signaling.</text>
</comment>
<dbReference type="GO" id="GO:0004016">
    <property type="term" value="F:adenylate cyclase activity"/>
    <property type="evidence" value="ECO:0007669"/>
    <property type="project" value="UniProtKB-EC"/>
</dbReference>
<feature type="binding site" evidence="16">
    <location>
        <begin position="225"/>
        <end position="230"/>
    </location>
    <ligand>
        <name>ATP</name>
        <dbReference type="ChEBI" id="CHEBI:30616"/>
    </ligand>
</feature>
<feature type="region of interest" description="Disordered" evidence="19">
    <location>
        <begin position="1010"/>
        <end position="1037"/>
    </location>
</feature>
<dbReference type="Pfam" id="PF00211">
    <property type="entry name" value="Guanylate_cyc"/>
    <property type="match status" value="2"/>
</dbReference>
<evidence type="ECO:0000256" key="10">
    <source>
        <dbReference type="ARBA" id="ARBA00022989"/>
    </source>
</evidence>
<feature type="binding site" evidence="17">
    <location>
        <position position="269"/>
    </location>
    <ligand>
        <name>Mg(2+)</name>
        <dbReference type="ChEBI" id="CHEBI:18420"/>
        <label>1</label>
        <note>catalytic</note>
    </ligand>
</feature>
<dbReference type="SUPFAM" id="SSF55073">
    <property type="entry name" value="Nucleotide cyclase"/>
    <property type="match status" value="2"/>
</dbReference>
<keyword evidence="7 15" id="KW-0547">Nucleotide-binding</keyword>
<dbReference type="Pfam" id="PF06327">
    <property type="entry name" value="Adcy_cons_dom"/>
    <property type="match status" value="1"/>
</dbReference>
<dbReference type="GO" id="GO:0005524">
    <property type="term" value="F:ATP binding"/>
    <property type="evidence" value="ECO:0007669"/>
    <property type="project" value="UniProtKB-UniRule"/>
</dbReference>
<keyword evidence="23" id="KW-1185">Reference proteome</keyword>
<keyword evidence="14 15" id="KW-0456">Lyase</keyword>
<dbReference type="SMART" id="SM00044">
    <property type="entry name" value="CYCc"/>
    <property type="match status" value="2"/>
</dbReference>
<dbReference type="Pfam" id="PF16214">
    <property type="entry name" value="AC_N"/>
    <property type="match status" value="1"/>
</dbReference>
<keyword evidence="11 15" id="KW-0115">cAMP biosynthesis</keyword>
<dbReference type="PIRSF" id="PIRSF039050">
    <property type="entry name" value="Ade_cyc"/>
    <property type="match status" value="1"/>
</dbReference>
<dbReference type="InterPro" id="IPR009398">
    <property type="entry name" value="Adcy_conserved_dom"/>
</dbReference>
<dbReference type="PANTHER" id="PTHR45627:SF22">
    <property type="entry name" value="ADENYLATE CYCLASE"/>
    <property type="match status" value="1"/>
</dbReference>
<protein>
    <recommendedName>
        <fullName evidence="15">Adenylate cyclase type 1</fullName>
        <ecNumber evidence="15">4.6.1.1</ecNumber>
    </recommendedName>
</protein>
<evidence type="ECO:0000256" key="9">
    <source>
        <dbReference type="ARBA" id="ARBA00022842"/>
    </source>
</evidence>
<dbReference type="GO" id="GO:0006171">
    <property type="term" value="P:cAMP biosynthetic process"/>
    <property type="evidence" value="ECO:0007669"/>
    <property type="project" value="UniProtKB-KW"/>
</dbReference>
<keyword evidence="10 20" id="KW-1133">Transmembrane helix</keyword>
<evidence type="ECO:0000256" key="4">
    <source>
        <dbReference type="ARBA" id="ARBA00022692"/>
    </source>
</evidence>
<feature type="transmembrane region" description="Helical" evidence="20">
    <location>
        <begin position="643"/>
        <end position="662"/>
    </location>
</feature>
<dbReference type="InterPro" id="IPR029787">
    <property type="entry name" value="Nucleotide_cyclase"/>
</dbReference>
<feature type="domain" description="Guanylate cyclase" evidence="21">
    <location>
        <begin position="220"/>
        <end position="347"/>
    </location>
</feature>
<comment type="catalytic activity">
    <reaction evidence="1 15">
        <text>ATP = 3',5'-cyclic AMP + diphosphate</text>
        <dbReference type="Rhea" id="RHEA:15389"/>
        <dbReference type="ChEBI" id="CHEBI:30616"/>
        <dbReference type="ChEBI" id="CHEBI:33019"/>
        <dbReference type="ChEBI" id="CHEBI:58165"/>
        <dbReference type="EC" id="4.6.1.1"/>
    </reaction>
</comment>
<evidence type="ECO:0000313" key="23">
    <source>
        <dbReference type="Proteomes" id="UP000694580"/>
    </source>
</evidence>
<accession>A0AAY4CN09</accession>
<feature type="binding site" evidence="17">
    <location>
        <position position="225"/>
    </location>
    <ligand>
        <name>Mg(2+)</name>
        <dbReference type="ChEBI" id="CHEBI:18420"/>
        <label>2</label>
        <note>catalytic</note>
    </ligand>
</feature>
<evidence type="ECO:0000256" key="2">
    <source>
        <dbReference type="ARBA" id="ARBA00001936"/>
    </source>
</evidence>
<comment type="cofactor">
    <cofactor evidence="17">
        <name>Mg(2+)</name>
        <dbReference type="ChEBI" id="CHEBI:18420"/>
    </cofactor>
    <cofactor evidence="17">
        <name>Mn(2+)</name>
        <dbReference type="ChEBI" id="CHEBI:29035"/>
    </cofactor>
    <text evidence="17">Binds 2 magnesium ions per subunit. Is also active with manganese (in vitro).</text>
</comment>
<evidence type="ECO:0000256" key="19">
    <source>
        <dbReference type="SAM" id="MobiDB-lite"/>
    </source>
</evidence>
<feature type="binding site" evidence="16">
    <location>
        <position position="958"/>
    </location>
    <ligand>
        <name>ATP</name>
        <dbReference type="ChEBI" id="CHEBI:30616"/>
    </ligand>
</feature>
<feature type="binding site" evidence="16">
    <location>
        <position position="835"/>
    </location>
    <ligand>
        <name>ATP</name>
        <dbReference type="ChEBI" id="CHEBI:30616"/>
    </ligand>
</feature>
<evidence type="ECO:0000313" key="22">
    <source>
        <dbReference type="Ensembl" id="ENSDCDP00010034605.1"/>
    </source>
</evidence>
<dbReference type="InterPro" id="IPR032628">
    <property type="entry name" value="AC_N"/>
</dbReference>
<gene>
    <name evidence="22" type="primary">adcy1a</name>
</gene>